<reference evidence="1" key="1">
    <citation type="submission" date="2014-11" db="EMBL/GenBank/DDBJ databases">
        <authorList>
            <person name="Amaro Gonzalez C."/>
        </authorList>
    </citation>
    <scope>NUCLEOTIDE SEQUENCE</scope>
</reference>
<dbReference type="AlphaFoldDB" id="A0A0E9RR57"/>
<proteinExistence type="predicted"/>
<reference evidence="1" key="2">
    <citation type="journal article" date="2015" name="Fish Shellfish Immunol.">
        <title>Early steps in the European eel (Anguilla anguilla)-Vibrio vulnificus interaction in the gills: Role of the RtxA13 toxin.</title>
        <authorList>
            <person name="Callol A."/>
            <person name="Pajuelo D."/>
            <person name="Ebbesson L."/>
            <person name="Teles M."/>
            <person name="MacKenzie S."/>
            <person name="Amaro C."/>
        </authorList>
    </citation>
    <scope>NUCLEOTIDE SEQUENCE</scope>
</reference>
<name>A0A0E9RR57_ANGAN</name>
<organism evidence="1">
    <name type="scientific">Anguilla anguilla</name>
    <name type="common">European freshwater eel</name>
    <name type="synonym">Muraena anguilla</name>
    <dbReference type="NCBI Taxonomy" id="7936"/>
    <lineage>
        <taxon>Eukaryota</taxon>
        <taxon>Metazoa</taxon>
        <taxon>Chordata</taxon>
        <taxon>Craniata</taxon>
        <taxon>Vertebrata</taxon>
        <taxon>Euteleostomi</taxon>
        <taxon>Actinopterygii</taxon>
        <taxon>Neopterygii</taxon>
        <taxon>Teleostei</taxon>
        <taxon>Anguilliformes</taxon>
        <taxon>Anguillidae</taxon>
        <taxon>Anguilla</taxon>
    </lineage>
</organism>
<evidence type="ECO:0000313" key="1">
    <source>
        <dbReference type="EMBL" id="JAH31686.1"/>
    </source>
</evidence>
<sequence>MKPSDTDVLKGIRIGLITWCTAHSFSTQADMLCMNVGFQTGPVGLRANNIWLIPHY</sequence>
<dbReference type="EMBL" id="GBXM01076891">
    <property type="protein sequence ID" value="JAH31686.1"/>
    <property type="molecule type" value="Transcribed_RNA"/>
</dbReference>
<accession>A0A0E9RR57</accession>
<protein>
    <submittedName>
        <fullName evidence="1">Uncharacterized protein</fullName>
    </submittedName>
</protein>